<evidence type="ECO:0000313" key="8">
    <source>
        <dbReference type="Proteomes" id="UP000315010"/>
    </source>
</evidence>
<comment type="subcellular location">
    <subcellularLocation>
        <location evidence="1">Periplasm</location>
    </subcellularLocation>
</comment>
<proteinExistence type="predicted"/>
<dbReference type="OrthoDB" id="9763014at2"/>
<feature type="domain" description="Heparin-sulfate lyase N-terminal" evidence="6">
    <location>
        <begin position="114"/>
        <end position="346"/>
    </location>
</feature>
<dbReference type="InterPro" id="IPR031680">
    <property type="entry name" value="Hepar_II_III_N"/>
</dbReference>
<name>A0A5C5Z2S2_9BACT</name>
<evidence type="ECO:0000259" key="5">
    <source>
        <dbReference type="Pfam" id="PF07940"/>
    </source>
</evidence>
<dbReference type="Pfam" id="PF07940">
    <property type="entry name" value="Hepar_II_III_C"/>
    <property type="match status" value="1"/>
</dbReference>
<dbReference type="Proteomes" id="UP000315010">
    <property type="component" value="Unassembled WGS sequence"/>
</dbReference>
<dbReference type="Gene3D" id="1.50.10.100">
    <property type="entry name" value="Chondroitin AC/alginate lyase"/>
    <property type="match status" value="1"/>
</dbReference>
<gene>
    <name evidence="7" type="ORF">CA13_25990</name>
</gene>
<evidence type="ECO:0000259" key="6">
    <source>
        <dbReference type="Pfam" id="PF16889"/>
    </source>
</evidence>
<dbReference type="InterPro" id="IPR012480">
    <property type="entry name" value="Hepar_II_III_C"/>
</dbReference>
<organism evidence="7 8">
    <name type="scientific">Novipirellula herctigrandis</name>
    <dbReference type="NCBI Taxonomy" id="2527986"/>
    <lineage>
        <taxon>Bacteria</taxon>
        <taxon>Pseudomonadati</taxon>
        <taxon>Planctomycetota</taxon>
        <taxon>Planctomycetia</taxon>
        <taxon>Pirellulales</taxon>
        <taxon>Pirellulaceae</taxon>
        <taxon>Novipirellula</taxon>
    </lineage>
</organism>
<evidence type="ECO:0000256" key="3">
    <source>
        <dbReference type="ARBA" id="ARBA00022764"/>
    </source>
</evidence>
<keyword evidence="4" id="KW-0456">Lyase</keyword>
<accession>A0A5C5Z2S2</accession>
<sequence>MSLSAKLRKLRRASPFEIAFRTREFTHTVRERIQSRRANTCLSIADSASTLASCRDILFKGDLNPLIIDSTECDRVLESAEQTLNGKATLLGIEWDFTGKVDWHRAANYQETWPQVFYADVFKSKNRPATDVKFVWEASRHQFLFELGKASRLTGNTAFSNRGRELILDWIAHNPPYIGVHWTSSLELAMRAISWMLFVGLSNEVDHWEPQDCDAICRSLSEHAEYLSHHLSFFSSPYNHLIGEATGLYLISLLLDGVVAKSNRWKDLALYVLRSHGPKQFYDDGFCVEQAISYHFFTLGFLSLATLAARNRGNDLSILASSVKNAFLAGMSFQTTDGTWPAIGDLDSARAIPSSVSATWDFGSLCNFAAVLFEEPKLKCGQIAGEEVTWFLGDAGIAKWRTLNRKGELPQSVLLRESGYAIASIKDHWLLFDAGPIAAGVHSDATPSVAHGHADTLQLLYWFKGRPLLQDSGIPSYYAPQDWVEYFRSSAAHNTIEVEGAGPVRSTGKLSWSFAAPAPQLDAYFATDFTMLCGSANWGNGVQVERHVLLTENFGLWIADYVKCDEPRKVSCYWQLASVNLDAATLESDGLHLPEASGRFYGNSPFSLRWIRATEREPFAKRALEYNSLVDAATLVVESSRSPEHLIAHHWHDREIDFDFSMGMGASLSSQSVVQSSTIHLQPQQVGWRLFADDAERVYIGVENSN</sequence>
<keyword evidence="8" id="KW-1185">Reference proteome</keyword>
<dbReference type="InterPro" id="IPR008929">
    <property type="entry name" value="Chondroitin_lyas"/>
</dbReference>
<dbReference type="AlphaFoldDB" id="A0A5C5Z2S2"/>
<dbReference type="EMBL" id="SJPJ01000001">
    <property type="protein sequence ID" value="TWT81151.1"/>
    <property type="molecule type" value="Genomic_DNA"/>
</dbReference>
<evidence type="ECO:0000256" key="1">
    <source>
        <dbReference type="ARBA" id="ARBA00004418"/>
    </source>
</evidence>
<dbReference type="GO" id="GO:0016829">
    <property type="term" value="F:lyase activity"/>
    <property type="evidence" value="ECO:0007669"/>
    <property type="project" value="UniProtKB-KW"/>
</dbReference>
<protein>
    <submittedName>
        <fullName evidence="7">Heparinase II/III-like protein</fullName>
    </submittedName>
</protein>
<dbReference type="PANTHER" id="PTHR39210">
    <property type="entry name" value="HEPARIN-SULFATE LYASE"/>
    <property type="match status" value="1"/>
</dbReference>
<dbReference type="Gene3D" id="2.70.98.70">
    <property type="match status" value="1"/>
</dbReference>
<evidence type="ECO:0000256" key="4">
    <source>
        <dbReference type="ARBA" id="ARBA00023239"/>
    </source>
</evidence>
<dbReference type="PANTHER" id="PTHR39210:SF1">
    <property type="entry name" value="HEPARIN-SULFATE LYASE"/>
    <property type="match status" value="1"/>
</dbReference>
<feature type="domain" description="Heparinase II/III-like C-terminal" evidence="5">
    <location>
        <begin position="410"/>
        <end position="581"/>
    </location>
</feature>
<evidence type="ECO:0000256" key="2">
    <source>
        <dbReference type="ARBA" id="ARBA00022729"/>
    </source>
</evidence>
<reference evidence="7 8" key="1">
    <citation type="submission" date="2019-02" db="EMBL/GenBank/DDBJ databases">
        <title>Deep-cultivation of Planctomycetes and their phenomic and genomic characterization uncovers novel biology.</title>
        <authorList>
            <person name="Wiegand S."/>
            <person name="Jogler M."/>
            <person name="Boedeker C."/>
            <person name="Pinto D."/>
            <person name="Vollmers J."/>
            <person name="Rivas-Marin E."/>
            <person name="Kohn T."/>
            <person name="Peeters S.H."/>
            <person name="Heuer A."/>
            <person name="Rast P."/>
            <person name="Oberbeckmann S."/>
            <person name="Bunk B."/>
            <person name="Jeske O."/>
            <person name="Meyerdierks A."/>
            <person name="Storesund J.E."/>
            <person name="Kallscheuer N."/>
            <person name="Luecker S."/>
            <person name="Lage O.M."/>
            <person name="Pohl T."/>
            <person name="Merkel B.J."/>
            <person name="Hornburger P."/>
            <person name="Mueller R.-W."/>
            <person name="Bruemmer F."/>
            <person name="Labrenz M."/>
            <person name="Spormann A.M."/>
            <person name="Op Den Camp H."/>
            <person name="Overmann J."/>
            <person name="Amann R."/>
            <person name="Jetten M.S.M."/>
            <person name="Mascher T."/>
            <person name="Medema M.H."/>
            <person name="Devos D.P."/>
            <person name="Kaster A.-K."/>
            <person name="Ovreas L."/>
            <person name="Rohde M."/>
            <person name="Galperin M.Y."/>
            <person name="Jogler C."/>
        </authorList>
    </citation>
    <scope>NUCLEOTIDE SEQUENCE [LARGE SCALE GENOMIC DNA]</scope>
    <source>
        <strain evidence="7 8">CA13</strain>
    </source>
</reference>
<dbReference type="Pfam" id="PF16889">
    <property type="entry name" value="Hepar_II_III_N"/>
    <property type="match status" value="1"/>
</dbReference>
<keyword evidence="2" id="KW-0732">Signal</keyword>
<dbReference type="SUPFAM" id="SSF48230">
    <property type="entry name" value="Chondroitin AC/alginate lyase"/>
    <property type="match status" value="1"/>
</dbReference>
<evidence type="ECO:0000313" key="7">
    <source>
        <dbReference type="EMBL" id="TWT81151.1"/>
    </source>
</evidence>
<dbReference type="GO" id="GO:0042597">
    <property type="term" value="C:periplasmic space"/>
    <property type="evidence" value="ECO:0007669"/>
    <property type="project" value="UniProtKB-SubCell"/>
</dbReference>
<keyword evidence="3" id="KW-0574">Periplasm</keyword>
<comment type="caution">
    <text evidence="7">The sequence shown here is derived from an EMBL/GenBank/DDBJ whole genome shotgun (WGS) entry which is preliminary data.</text>
</comment>